<evidence type="ECO:0000313" key="2">
    <source>
        <dbReference type="Proteomes" id="UP001154282"/>
    </source>
</evidence>
<protein>
    <submittedName>
        <fullName evidence="1">Uncharacterized protein</fullName>
    </submittedName>
</protein>
<reference evidence="1" key="1">
    <citation type="submission" date="2022-08" db="EMBL/GenBank/DDBJ databases">
        <authorList>
            <person name="Gutierrez-Valencia J."/>
        </authorList>
    </citation>
    <scope>NUCLEOTIDE SEQUENCE</scope>
</reference>
<feature type="non-terminal residue" evidence="1">
    <location>
        <position position="63"/>
    </location>
</feature>
<feature type="non-terminal residue" evidence="1">
    <location>
        <position position="1"/>
    </location>
</feature>
<comment type="caution">
    <text evidence="1">The sequence shown here is derived from an EMBL/GenBank/DDBJ whole genome shotgun (WGS) entry which is preliminary data.</text>
</comment>
<accession>A0AAV0QDD0</accession>
<dbReference type="Proteomes" id="UP001154282">
    <property type="component" value="Unassembled WGS sequence"/>
</dbReference>
<name>A0AAV0QDD0_9ROSI</name>
<keyword evidence="2" id="KW-1185">Reference proteome</keyword>
<evidence type="ECO:0000313" key="1">
    <source>
        <dbReference type="EMBL" id="CAI0542313.1"/>
    </source>
</evidence>
<sequence length="63" mass="7232">KRGKAGTSTEEALTACWVARILELEYLALVVRHSCCWKHSFSCFIFTVSSYWCEQYSPLLGVR</sequence>
<proteinExistence type="predicted"/>
<dbReference type="EMBL" id="CAMGYJ010000009">
    <property type="protein sequence ID" value="CAI0542313.1"/>
    <property type="molecule type" value="Genomic_DNA"/>
</dbReference>
<organism evidence="1 2">
    <name type="scientific">Linum tenue</name>
    <dbReference type="NCBI Taxonomy" id="586396"/>
    <lineage>
        <taxon>Eukaryota</taxon>
        <taxon>Viridiplantae</taxon>
        <taxon>Streptophyta</taxon>
        <taxon>Embryophyta</taxon>
        <taxon>Tracheophyta</taxon>
        <taxon>Spermatophyta</taxon>
        <taxon>Magnoliopsida</taxon>
        <taxon>eudicotyledons</taxon>
        <taxon>Gunneridae</taxon>
        <taxon>Pentapetalae</taxon>
        <taxon>rosids</taxon>
        <taxon>fabids</taxon>
        <taxon>Malpighiales</taxon>
        <taxon>Linaceae</taxon>
        <taxon>Linum</taxon>
    </lineage>
</organism>
<dbReference type="AlphaFoldDB" id="A0AAV0QDD0"/>
<gene>
    <name evidence="1" type="ORF">LITE_LOCUS42430</name>
</gene>